<feature type="compositionally biased region" description="Polar residues" evidence="1">
    <location>
        <begin position="126"/>
        <end position="145"/>
    </location>
</feature>
<evidence type="ECO:0000313" key="3">
    <source>
        <dbReference type="EMBL" id="OTN75112.1"/>
    </source>
</evidence>
<proteinExistence type="predicted"/>
<keyword evidence="4" id="KW-1185">Reference proteome</keyword>
<keyword evidence="2" id="KW-0472">Membrane</keyword>
<dbReference type="GO" id="GO:0051301">
    <property type="term" value="P:cell division"/>
    <property type="evidence" value="ECO:0007669"/>
    <property type="project" value="InterPro"/>
</dbReference>
<dbReference type="Proteomes" id="UP000195043">
    <property type="component" value="Unassembled WGS sequence"/>
</dbReference>
<dbReference type="InterPro" id="IPR039076">
    <property type="entry name" value="DivIC"/>
</dbReference>
<sequence>MSKDKNKIELLQTDYAKEKFAQFEKERRQVIFRRRRLAVFFIAALVLFAIAGIQLFNDQLRLQKLNEYKAETVAKQEAAEKETAALARDVALLKDDEYVAKLARSRLFYSKDDEKIYPVLPDSNETETTADSTGDSTESTTASQD</sequence>
<dbReference type="PANTHER" id="PTHR40027">
    <property type="entry name" value="CELL DIVISION PROTEIN DIVIC"/>
    <property type="match status" value="1"/>
</dbReference>
<dbReference type="STRING" id="1834191.A5886_000156"/>
<accession>A0A242A2D9</accession>
<keyword evidence="2" id="KW-1133">Transmembrane helix</keyword>
<dbReference type="AlphaFoldDB" id="A0A242A2D9"/>
<evidence type="ECO:0008006" key="5">
    <source>
        <dbReference type="Google" id="ProtNLM"/>
    </source>
</evidence>
<feature type="region of interest" description="Disordered" evidence="1">
    <location>
        <begin position="118"/>
        <end position="145"/>
    </location>
</feature>
<organism evidence="3 4">
    <name type="scientific">Candidatus Enterococcus testudinis</name>
    <dbReference type="NCBI Taxonomy" id="1834191"/>
    <lineage>
        <taxon>Bacteria</taxon>
        <taxon>Bacillati</taxon>
        <taxon>Bacillota</taxon>
        <taxon>Bacilli</taxon>
        <taxon>Lactobacillales</taxon>
        <taxon>Enterococcaceae</taxon>
        <taxon>Enterococcus</taxon>
    </lineage>
</organism>
<evidence type="ECO:0000313" key="4">
    <source>
        <dbReference type="Proteomes" id="UP000195043"/>
    </source>
</evidence>
<dbReference type="EMBL" id="NGKU01000001">
    <property type="protein sequence ID" value="OTN75112.1"/>
    <property type="molecule type" value="Genomic_DNA"/>
</dbReference>
<keyword evidence="2" id="KW-0812">Transmembrane</keyword>
<evidence type="ECO:0000256" key="1">
    <source>
        <dbReference type="SAM" id="MobiDB-lite"/>
    </source>
</evidence>
<dbReference type="RefSeq" id="WP_086273210.1">
    <property type="nucleotide sequence ID" value="NZ_NGKU01000001.1"/>
</dbReference>
<name>A0A242A2D9_9ENTE</name>
<dbReference type="Pfam" id="PF04977">
    <property type="entry name" value="DivIC"/>
    <property type="match status" value="1"/>
</dbReference>
<dbReference type="PANTHER" id="PTHR40027:SF1">
    <property type="entry name" value="CELL DIVISION PROTEIN DIVIC"/>
    <property type="match status" value="1"/>
</dbReference>
<protein>
    <recommendedName>
        <fullName evidence="5">Septum formation initiator</fullName>
    </recommendedName>
</protein>
<comment type="caution">
    <text evidence="3">The sequence shown here is derived from an EMBL/GenBank/DDBJ whole genome shotgun (WGS) entry which is preliminary data.</text>
</comment>
<evidence type="ECO:0000256" key="2">
    <source>
        <dbReference type="SAM" id="Phobius"/>
    </source>
</evidence>
<reference evidence="3 4" key="1">
    <citation type="submission" date="2017-05" db="EMBL/GenBank/DDBJ databases">
        <title>The Genome Sequence of Enterococcus sp. 8G7_MSG3316.</title>
        <authorList>
            <consortium name="The Broad Institute Genomics Platform"/>
            <consortium name="The Broad Institute Genomic Center for Infectious Diseases"/>
            <person name="Earl A."/>
            <person name="Manson A."/>
            <person name="Schwartman J."/>
            <person name="Gilmore M."/>
            <person name="Abouelleil A."/>
            <person name="Cao P."/>
            <person name="Chapman S."/>
            <person name="Cusick C."/>
            <person name="Shea T."/>
            <person name="Young S."/>
            <person name="Neafsey D."/>
            <person name="Nusbaum C."/>
            <person name="Birren B."/>
        </authorList>
    </citation>
    <scope>NUCLEOTIDE SEQUENCE [LARGE SCALE GENOMIC DNA]</scope>
    <source>
        <strain evidence="3 4">8G7_MSG3316</strain>
    </source>
</reference>
<dbReference type="InterPro" id="IPR007060">
    <property type="entry name" value="FtsL/DivIC"/>
</dbReference>
<feature type="transmembrane region" description="Helical" evidence="2">
    <location>
        <begin position="37"/>
        <end position="56"/>
    </location>
</feature>
<dbReference type="OrthoDB" id="2991180at2"/>
<gene>
    <name evidence="3" type="ORF">A5886_000156</name>
</gene>